<feature type="transmembrane region" description="Helical" evidence="1">
    <location>
        <begin position="116"/>
        <end position="137"/>
    </location>
</feature>
<dbReference type="Proteomes" id="UP001432222">
    <property type="component" value="Chromosome"/>
</dbReference>
<keyword evidence="1" id="KW-1133">Transmembrane helix</keyword>
<organism evidence="2 3">
    <name type="scientific">Kitasatospora purpeofusca</name>
    <dbReference type="NCBI Taxonomy" id="67352"/>
    <lineage>
        <taxon>Bacteria</taxon>
        <taxon>Bacillati</taxon>
        <taxon>Actinomycetota</taxon>
        <taxon>Actinomycetes</taxon>
        <taxon>Kitasatosporales</taxon>
        <taxon>Streptomycetaceae</taxon>
        <taxon>Kitasatospora</taxon>
    </lineage>
</organism>
<feature type="transmembrane region" description="Helical" evidence="1">
    <location>
        <begin position="324"/>
        <end position="352"/>
    </location>
</feature>
<feature type="transmembrane region" description="Helical" evidence="1">
    <location>
        <begin position="372"/>
        <end position="390"/>
    </location>
</feature>
<keyword evidence="1" id="KW-0812">Transmembrane</keyword>
<feature type="transmembrane region" description="Helical" evidence="1">
    <location>
        <begin position="217"/>
        <end position="236"/>
    </location>
</feature>
<gene>
    <name evidence="2" type="ORF">OHA16_00825</name>
</gene>
<feature type="transmembrane region" description="Helical" evidence="1">
    <location>
        <begin position="275"/>
        <end position="296"/>
    </location>
</feature>
<dbReference type="EMBL" id="CP108110">
    <property type="protein sequence ID" value="WUQ81633.1"/>
    <property type="molecule type" value="Genomic_DNA"/>
</dbReference>
<evidence type="ECO:0000256" key="1">
    <source>
        <dbReference type="SAM" id="Phobius"/>
    </source>
</evidence>
<evidence type="ECO:0008006" key="4">
    <source>
        <dbReference type="Google" id="ProtNLM"/>
    </source>
</evidence>
<accession>A0ABZ1TRL3</accession>
<dbReference type="RefSeq" id="WP_328952707.1">
    <property type="nucleotide sequence ID" value="NZ_CP108110.1"/>
</dbReference>
<feature type="transmembrane region" description="Helical" evidence="1">
    <location>
        <begin position="149"/>
        <end position="172"/>
    </location>
</feature>
<proteinExistence type="predicted"/>
<keyword evidence="3" id="KW-1185">Reference proteome</keyword>
<keyword evidence="1" id="KW-0472">Membrane</keyword>
<reference evidence="2" key="1">
    <citation type="submission" date="2022-10" db="EMBL/GenBank/DDBJ databases">
        <title>The complete genomes of actinobacterial strains from the NBC collection.</title>
        <authorList>
            <person name="Joergensen T.S."/>
            <person name="Alvarez Arevalo M."/>
            <person name="Sterndorff E.B."/>
            <person name="Faurdal D."/>
            <person name="Vuksanovic O."/>
            <person name="Mourched A.-S."/>
            <person name="Charusanti P."/>
            <person name="Shaw S."/>
            <person name="Blin K."/>
            <person name="Weber T."/>
        </authorList>
    </citation>
    <scope>NUCLEOTIDE SEQUENCE</scope>
    <source>
        <strain evidence="2">NBC_00222</strain>
    </source>
</reference>
<evidence type="ECO:0000313" key="3">
    <source>
        <dbReference type="Proteomes" id="UP001432222"/>
    </source>
</evidence>
<sequence length="405" mass="44137">MHSPVDSNSDAPGLDLDRPLPLRRLVYLEEADEVTIGSPETDTYAVFPADGAELVRMLADGLTPREAAERYRNAHGESVDIADLVEVLAELDLLRPAGTPKAETAPVRWQRLGGLLFGRPALLGYALLTALAAVEMVRVPALVPRTDNLFFTTSYTLVVLLLFFGQAPLLALHEAFHALAGRRLGLRSRLSVGHRLVYLVLETSLDGLVSVPRRQRYLPILAGMLADVLAIAVLTLIADATRGGAATVARLCVAIAYATVLRLAWQGFFYLRTDLYVLLSTALGCVNLHAAAVDVLRNTVRRVTGRPPVDLEVHHPVDRRAARWYAWLMVVGYAFTLTMFAGVVVPTAYRLLHDVWLRITGQGSTAARLDSIVLLLLSLGQTAAVVVLAVRERRAARRPAPARTA</sequence>
<name>A0ABZ1TRL3_9ACTN</name>
<evidence type="ECO:0000313" key="2">
    <source>
        <dbReference type="EMBL" id="WUQ81633.1"/>
    </source>
</evidence>
<protein>
    <recommendedName>
        <fullName evidence="4">Peptide zinc metalloprotease protein</fullName>
    </recommendedName>
</protein>
<feature type="transmembrane region" description="Helical" evidence="1">
    <location>
        <begin position="248"/>
        <end position="269"/>
    </location>
</feature>